<keyword evidence="2" id="KW-1185">Reference proteome</keyword>
<dbReference type="SUPFAM" id="SSF55785">
    <property type="entry name" value="PYP-like sensor domain (PAS domain)"/>
    <property type="match status" value="1"/>
</dbReference>
<name>A0AAW9AEM9_9BACL</name>
<sequence>MNSLPLEITFIDKQGLFKYFNEMTEASEMMLVRTPSSIGRHVANCHPPKSLRKVMTVIRDLKTGIRTSESMWFKKKDQYIHLTYKAIFNKEGEFLGVLEYVQDIQHFFELPSKVKTGLSEIDFE</sequence>
<reference evidence="1 2" key="1">
    <citation type="submission" date="2023-06" db="EMBL/GenBank/DDBJ databases">
        <title>Sporosarcina sp. nov., isolated from Korean traditional fermented seafood 'Jeotgal'.</title>
        <authorList>
            <person name="Yang A.I."/>
            <person name="Shin N.-R."/>
        </authorList>
    </citation>
    <scope>NUCLEOTIDE SEQUENCE [LARGE SCALE GENOMIC DNA]</scope>
    <source>
        <strain evidence="1 2">KCTC43456</strain>
    </source>
</reference>
<dbReference type="Proteomes" id="UP001271648">
    <property type="component" value="Unassembled WGS sequence"/>
</dbReference>
<evidence type="ECO:0000313" key="2">
    <source>
        <dbReference type="Proteomes" id="UP001271648"/>
    </source>
</evidence>
<dbReference type="Pfam" id="PF13596">
    <property type="entry name" value="PAS_10"/>
    <property type="match status" value="1"/>
</dbReference>
<dbReference type="AlphaFoldDB" id="A0AAW9AEM9"/>
<gene>
    <name evidence="1" type="ORF">QTL97_11360</name>
</gene>
<accession>A0AAW9AEM9</accession>
<evidence type="ECO:0000313" key="1">
    <source>
        <dbReference type="EMBL" id="MDW0117536.1"/>
    </source>
</evidence>
<dbReference type="InterPro" id="IPR035965">
    <property type="entry name" value="PAS-like_dom_sf"/>
</dbReference>
<dbReference type="EMBL" id="JAUBDJ010000006">
    <property type="protein sequence ID" value="MDW0117536.1"/>
    <property type="molecule type" value="Genomic_DNA"/>
</dbReference>
<proteinExistence type="predicted"/>
<dbReference type="Gene3D" id="3.30.450.20">
    <property type="entry name" value="PAS domain"/>
    <property type="match status" value="1"/>
</dbReference>
<organism evidence="1 2">
    <name type="scientific">Sporosarcina thermotolerans</name>
    <dbReference type="NCBI Taxonomy" id="633404"/>
    <lineage>
        <taxon>Bacteria</taxon>
        <taxon>Bacillati</taxon>
        <taxon>Bacillota</taxon>
        <taxon>Bacilli</taxon>
        <taxon>Bacillales</taxon>
        <taxon>Caryophanaceae</taxon>
        <taxon>Sporosarcina</taxon>
    </lineage>
</organism>
<comment type="caution">
    <text evidence="1">The sequence shown here is derived from an EMBL/GenBank/DDBJ whole genome shotgun (WGS) entry which is preliminary data.</text>
</comment>
<dbReference type="RefSeq" id="WP_317940820.1">
    <property type="nucleotide sequence ID" value="NZ_JAUBDJ010000006.1"/>
</dbReference>
<protein>
    <submittedName>
        <fullName evidence="1">PAS domain-containing protein</fullName>
    </submittedName>
</protein>